<evidence type="ECO:0000256" key="7">
    <source>
        <dbReference type="PIRSR" id="PIRSR621190-2"/>
    </source>
</evidence>
<dbReference type="SMART" id="SM00235">
    <property type="entry name" value="ZnMc"/>
    <property type="match status" value="1"/>
</dbReference>
<dbReference type="InterPro" id="IPR001818">
    <property type="entry name" value="Pept_M10_metallopeptidase"/>
</dbReference>
<feature type="binding site" evidence="7">
    <location>
        <position position="158"/>
    </location>
    <ligand>
        <name>Ca(2+)</name>
        <dbReference type="ChEBI" id="CHEBI:29108"/>
        <label>3</label>
    </ligand>
</feature>
<keyword evidence="8" id="KW-0472">Membrane</keyword>
<feature type="binding site" evidence="7">
    <location>
        <position position="146"/>
    </location>
    <ligand>
        <name>Zn(2+)</name>
        <dbReference type="ChEBI" id="CHEBI:29105"/>
        <label>1</label>
    </ligand>
</feature>
<feature type="binding site" evidence="7">
    <location>
        <position position="138"/>
    </location>
    <ligand>
        <name>Ca(2+)</name>
        <dbReference type="ChEBI" id="CHEBI:29108"/>
        <label>3</label>
    </ligand>
</feature>
<dbReference type="GO" id="GO:0004222">
    <property type="term" value="F:metalloendopeptidase activity"/>
    <property type="evidence" value="ECO:0007669"/>
    <property type="project" value="InterPro"/>
</dbReference>
<dbReference type="InterPro" id="IPR021190">
    <property type="entry name" value="Pept_M10A"/>
</dbReference>
<dbReference type="Pfam" id="PF00413">
    <property type="entry name" value="Peptidase_M10"/>
    <property type="match status" value="1"/>
</dbReference>
<reference evidence="10 11" key="1">
    <citation type="submission" date="2013-05" db="EMBL/GenBank/DDBJ databases">
        <title>Draft genome of the parasitic nematode Anyclostoma ceylanicum.</title>
        <authorList>
            <person name="Mitreva M."/>
        </authorList>
    </citation>
    <scope>NUCLEOTIDE SEQUENCE [LARGE SCALE GENOMIC DNA]</scope>
</reference>
<evidence type="ECO:0000256" key="4">
    <source>
        <dbReference type="ARBA" id="ARBA00022801"/>
    </source>
</evidence>
<keyword evidence="2" id="KW-0645">Protease</keyword>
<feature type="binding site" evidence="7">
    <location>
        <position position="183"/>
    </location>
    <ligand>
        <name>Zn(2+)</name>
        <dbReference type="ChEBI" id="CHEBI:29105"/>
        <label>2</label>
        <note>catalytic</note>
    </ligand>
</feature>
<dbReference type="PRINTS" id="PR00138">
    <property type="entry name" value="MATRIXIN"/>
</dbReference>
<feature type="binding site" evidence="7">
    <location>
        <position position="139"/>
    </location>
    <ligand>
        <name>Ca(2+)</name>
        <dbReference type="ChEBI" id="CHEBI:29108"/>
        <label>3</label>
    </ligand>
</feature>
<feature type="active site" evidence="6">
    <location>
        <position position="180"/>
    </location>
</feature>
<feature type="transmembrane region" description="Helical" evidence="8">
    <location>
        <begin position="20"/>
        <end position="47"/>
    </location>
</feature>
<dbReference type="Gene3D" id="3.40.390.10">
    <property type="entry name" value="Collagenase (Catalytic Domain)"/>
    <property type="match status" value="1"/>
</dbReference>
<dbReference type="GO" id="GO:0008270">
    <property type="term" value="F:zinc ion binding"/>
    <property type="evidence" value="ECO:0007669"/>
    <property type="project" value="InterPro"/>
</dbReference>
<dbReference type="GO" id="GO:0031012">
    <property type="term" value="C:extracellular matrix"/>
    <property type="evidence" value="ECO:0007669"/>
    <property type="project" value="InterPro"/>
</dbReference>
<dbReference type="Proteomes" id="UP000054495">
    <property type="component" value="Unassembled WGS sequence"/>
</dbReference>
<dbReference type="GO" id="GO:0005615">
    <property type="term" value="C:extracellular space"/>
    <property type="evidence" value="ECO:0007669"/>
    <property type="project" value="TreeGrafter"/>
</dbReference>
<feature type="binding site" evidence="7">
    <location>
        <position position="133"/>
    </location>
    <ligand>
        <name>Zn(2+)</name>
        <dbReference type="ChEBI" id="CHEBI:29105"/>
        <label>1</label>
    </ligand>
</feature>
<dbReference type="InterPro" id="IPR024079">
    <property type="entry name" value="MetalloPept_cat_dom_sf"/>
</dbReference>
<keyword evidence="4" id="KW-0378">Hydrolase</keyword>
<keyword evidence="8" id="KW-0812">Transmembrane</keyword>
<evidence type="ECO:0000313" key="10">
    <source>
        <dbReference type="EMBL" id="EPB74344.1"/>
    </source>
</evidence>
<protein>
    <submittedName>
        <fullName evidence="10">Matrixin</fullName>
    </submittedName>
</protein>
<dbReference type="SUPFAM" id="SSF55486">
    <property type="entry name" value="Metalloproteases ('zincins'), catalytic domain"/>
    <property type="match status" value="1"/>
</dbReference>
<evidence type="ECO:0000256" key="3">
    <source>
        <dbReference type="ARBA" id="ARBA00022723"/>
    </source>
</evidence>
<feature type="binding site" evidence="7">
    <location>
        <position position="131"/>
    </location>
    <ligand>
        <name>Zn(2+)</name>
        <dbReference type="ChEBI" id="CHEBI:29105"/>
        <label>1</label>
    </ligand>
</feature>
<feature type="binding site" evidence="7">
    <location>
        <position position="189"/>
    </location>
    <ligand>
        <name>Zn(2+)</name>
        <dbReference type="ChEBI" id="CHEBI:29105"/>
        <label>2</label>
        <note>catalytic</note>
    </ligand>
</feature>
<feature type="binding site" evidence="7">
    <location>
        <position position="161"/>
    </location>
    <ligand>
        <name>Ca(2+)</name>
        <dbReference type="ChEBI" id="CHEBI:29108"/>
        <label>1</label>
    </ligand>
</feature>
<dbReference type="EMBL" id="KE124946">
    <property type="protein sequence ID" value="EPB74344.1"/>
    <property type="molecule type" value="Genomic_DNA"/>
</dbReference>
<dbReference type="GO" id="GO:0030574">
    <property type="term" value="P:collagen catabolic process"/>
    <property type="evidence" value="ECO:0007669"/>
    <property type="project" value="TreeGrafter"/>
</dbReference>
<feature type="binding site" evidence="7">
    <location>
        <position position="179"/>
    </location>
    <ligand>
        <name>Zn(2+)</name>
        <dbReference type="ChEBI" id="CHEBI:29105"/>
        <label>2</label>
        <note>catalytic</note>
    </ligand>
</feature>
<keyword evidence="11" id="KW-1185">Reference proteome</keyword>
<name>A0A0D6LR63_9BILA</name>
<evidence type="ECO:0000256" key="5">
    <source>
        <dbReference type="ARBA" id="ARBA00022833"/>
    </source>
</evidence>
<dbReference type="PANTHER" id="PTHR10201:SF295">
    <property type="entry name" value="PEPTIDASE METALLOPEPTIDASE DOMAIN-CONTAINING PROTEIN"/>
    <property type="match status" value="1"/>
</dbReference>
<keyword evidence="5 7" id="KW-0862">Zinc</keyword>
<gene>
    <name evidence="10" type="ORF">ANCCEY_06560</name>
</gene>
<keyword evidence="8" id="KW-1133">Transmembrane helix</keyword>
<dbReference type="InterPro" id="IPR006026">
    <property type="entry name" value="Peptidase_Metallo"/>
</dbReference>
<dbReference type="GO" id="GO:0006508">
    <property type="term" value="P:proteolysis"/>
    <property type="evidence" value="ECO:0007669"/>
    <property type="project" value="UniProtKB-KW"/>
</dbReference>
<dbReference type="AlphaFoldDB" id="A0A0D6LR63"/>
<feature type="binding site" evidence="7">
    <location>
        <position position="161"/>
    </location>
    <ligand>
        <name>Ca(2+)</name>
        <dbReference type="ChEBI" id="CHEBI:29108"/>
        <label>3</label>
    </ligand>
</feature>
<accession>A0A0D6LR63</accession>
<evidence type="ECO:0000256" key="1">
    <source>
        <dbReference type="ARBA" id="ARBA00010370"/>
    </source>
</evidence>
<feature type="binding site" evidence="7">
    <location>
        <position position="197"/>
    </location>
    <ligand>
        <name>Zn(2+)</name>
        <dbReference type="ChEBI" id="CHEBI:29105"/>
        <label>2</label>
        <note>catalytic</note>
    </ligand>
</feature>
<sequence>MSNTSPELVLVHVVGIRRQLRFSFVAASMSAKLVPLLLVVITLTSAYKSPKHKIWRQRVITWAFRDPFKLVVNEESRQLVRSLISTAFALWEDALGGRLEFQDASHFVNSEKGLTKPSGVDIDILFAKGIHGDKEAFDGKGNMVAHSGYPPQGILHLDADEDWSFDGSHGVDLRYVMIHEIGHLLGLRHSRKRSSIMSKYYRQSRQVTQESELRKDLSNQSWIFLTPVPCTWNMRKNP</sequence>
<comment type="cofactor">
    <cofactor evidence="7">
        <name>Zn(2+)</name>
        <dbReference type="ChEBI" id="CHEBI:29105"/>
    </cofactor>
    <text evidence="7">Binds 2 Zn(2+) ions per subunit.</text>
</comment>
<proteinExistence type="inferred from homology"/>
<evidence type="ECO:0000259" key="9">
    <source>
        <dbReference type="SMART" id="SM00235"/>
    </source>
</evidence>
<evidence type="ECO:0000256" key="8">
    <source>
        <dbReference type="SAM" id="Phobius"/>
    </source>
</evidence>
<organism evidence="10 11">
    <name type="scientific">Ancylostoma ceylanicum</name>
    <dbReference type="NCBI Taxonomy" id="53326"/>
    <lineage>
        <taxon>Eukaryota</taxon>
        <taxon>Metazoa</taxon>
        <taxon>Ecdysozoa</taxon>
        <taxon>Nematoda</taxon>
        <taxon>Chromadorea</taxon>
        <taxon>Rhabditida</taxon>
        <taxon>Rhabditina</taxon>
        <taxon>Rhabditomorpha</taxon>
        <taxon>Strongyloidea</taxon>
        <taxon>Ancylostomatidae</taxon>
        <taxon>Ancylostomatinae</taxon>
        <taxon>Ancylostoma</taxon>
    </lineage>
</organism>
<feature type="binding site" evidence="7">
    <location>
        <position position="156"/>
    </location>
    <ligand>
        <name>Zn(2+)</name>
        <dbReference type="ChEBI" id="CHEBI:29105"/>
        <label>1</label>
    </ligand>
</feature>
<keyword evidence="7" id="KW-0106">Calcium</keyword>
<comment type="similarity">
    <text evidence="1">Belongs to the peptidase M10A family.</text>
</comment>
<evidence type="ECO:0000256" key="6">
    <source>
        <dbReference type="PIRSR" id="PIRSR621190-1"/>
    </source>
</evidence>
<feature type="domain" description="Peptidase metallopeptidase" evidence="9">
    <location>
        <begin position="51"/>
        <end position="219"/>
    </location>
</feature>
<comment type="cofactor">
    <cofactor evidence="7">
        <name>Ca(2+)</name>
        <dbReference type="ChEBI" id="CHEBI:29108"/>
    </cofactor>
    <text evidence="7">Can bind about 5 Ca(2+) ions per subunit.</text>
</comment>
<evidence type="ECO:0000256" key="2">
    <source>
        <dbReference type="ARBA" id="ARBA00022670"/>
    </source>
</evidence>
<dbReference type="PANTHER" id="PTHR10201">
    <property type="entry name" value="MATRIX METALLOPROTEINASE"/>
    <property type="match status" value="1"/>
</dbReference>
<keyword evidence="3 7" id="KW-0479">Metal-binding</keyword>
<dbReference type="GO" id="GO:0030198">
    <property type="term" value="P:extracellular matrix organization"/>
    <property type="evidence" value="ECO:0007669"/>
    <property type="project" value="TreeGrafter"/>
</dbReference>
<feature type="binding site" evidence="7">
    <location>
        <position position="121"/>
    </location>
    <ligand>
        <name>Ca(2+)</name>
        <dbReference type="ChEBI" id="CHEBI:29108"/>
        <label>2</label>
    </ligand>
</feature>
<evidence type="ECO:0000313" key="11">
    <source>
        <dbReference type="Proteomes" id="UP000054495"/>
    </source>
</evidence>